<organism evidence="3 4">
    <name type="scientific">Propionicimonas paludicola</name>
    <dbReference type="NCBI Taxonomy" id="185243"/>
    <lineage>
        <taxon>Bacteria</taxon>
        <taxon>Bacillati</taxon>
        <taxon>Actinomycetota</taxon>
        <taxon>Actinomycetes</taxon>
        <taxon>Propionibacteriales</taxon>
        <taxon>Nocardioidaceae</taxon>
        <taxon>Propionicimonas</taxon>
    </lineage>
</organism>
<evidence type="ECO:0000313" key="3">
    <source>
        <dbReference type="EMBL" id="PFG17602.1"/>
    </source>
</evidence>
<dbReference type="OrthoDB" id="9803333at2"/>
<protein>
    <submittedName>
        <fullName evidence="3">3-oxoacyl-[acyl-carrier protein] reductase</fullName>
    </submittedName>
</protein>
<dbReference type="Gene3D" id="3.40.50.720">
    <property type="entry name" value="NAD(P)-binding Rossmann-like Domain"/>
    <property type="match status" value="1"/>
</dbReference>
<evidence type="ECO:0000313" key="4">
    <source>
        <dbReference type="Proteomes" id="UP000226079"/>
    </source>
</evidence>
<gene>
    <name evidence="3" type="ORF">ATK74_2175</name>
</gene>
<dbReference type="InterPro" id="IPR036291">
    <property type="entry name" value="NAD(P)-bd_dom_sf"/>
</dbReference>
<proteinExistence type="inferred from homology"/>
<comment type="caution">
    <text evidence="3">The sequence shown here is derived from an EMBL/GenBank/DDBJ whole genome shotgun (WGS) entry which is preliminary data.</text>
</comment>
<evidence type="ECO:0000256" key="1">
    <source>
        <dbReference type="ARBA" id="ARBA00006484"/>
    </source>
</evidence>
<dbReference type="CDD" id="cd05233">
    <property type="entry name" value="SDR_c"/>
    <property type="match status" value="1"/>
</dbReference>
<sequence>MSRVLIAGGSGPLGSAIAVELSRRGWSVCVQYRSRVDAAKTVLGRLTAGRHCVLPADLLDPQEAASLVSRAEARLGGTLDAVVNCAWPSHASAPIAEADPALRESALDGLRTQLNLAAACVPSLRQSAGSFVMLGGALAHRRHPGLGLYSLSKAAAESACLTMALEEGPHGVRVNVIAPGRVRVEPDLAETDPGFAALEAIAVQRRSSPLPTADQIADLAAFLVGPDATAITGQVVSVTGGEQW</sequence>
<comment type="similarity">
    <text evidence="1">Belongs to the short-chain dehydrogenases/reductases (SDR) family.</text>
</comment>
<dbReference type="Proteomes" id="UP000226079">
    <property type="component" value="Unassembled WGS sequence"/>
</dbReference>
<name>A0A2A9CVC4_9ACTN</name>
<evidence type="ECO:0000256" key="2">
    <source>
        <dbReference type="ARBA" id="ARBA00023002"/>
    </source>
</evidence>
<dbReference type="PRINTS" id="PR00081">
    <property type="entry name" value="GDHRDH"/>
</dbReference>
<dbReference type="SUPFAM" id="SSF51735">
    <property type="entry name" value="NAD(P)-binding Rossmann-fold domains"/>
    <property type="match status" value="1"/>
</dbReference>
<dbReference type="Pfam" id="PF13561">
    <property type="entry name" value="adh_short_C2"/>
    <property type="match status" value="1"/>
</dbReference>
<dbReference type="PANTHER" id="PTHR43639">
    <property type="entry name" value="OXIDOREDUCTASE, SHORT-CHAIN DEHYDROGENASE/REDUCTASE FAMILY (AFU_ORTHOLOGUE AFUA_5G02870)"/>
    <property type="match status" value="1"/>
</dbReference>
<dbReference type="RefSeq" id="WP_098461016.1">
    <property type="nucleotide sequence ID" value="NZ_PDJC01000001.1"/>
</dbReference>
<dbReference type="GO" id="GO:0016491">
    <property type="term" value="F:oxidoreductase activity"/>
    <property type="evidence" value="ECO:0007669"/>
    <property type="project" value="UniProtKB-KW"/>
</dbReference>
<reference evidence="3 4" key="1">
    <citation type="submission" date="2017-10" db="EMBL/GenBank/DDBJ databases">
        <title>Sequencing the genomes of 1000 actinobacteria strains.</title>
        <authorList>
            <person name="Klenk H.-P."/>
        </authorList>
    </citation>
    <scope>NUCLEOTIDE SEQUENCE [LARGE SCALE GENOMIC DNA]</scope>
    <source>
        <strain evidence="3 4">DSM 15597</strain>
    </source>
</reference>
<dbReference type="PANTHER" id="PTHR43639:SF1">
    <property type="entry name" value="SHORT-CHAIN DEHYDROGENASE_REDUCTASE FAMILY PROTEIN"/>
    <property type="match status" value="1"/>
</dbReference>
<dbReference type="EMBL" id="PDJC01000001">
    <property type="protein sequence ID" value="PFG17602.1"/>
    <property type="molecule type" value="Genomic_DNA"/>
</dbReference>
<keyword evidence="4" id="KW-1185">Reference proteome</keyword>
<dbReference type="AlphaFoldDB" id="A0A2A9CVC4"/>
<keyword evidence="2" id="KW-0560">Oxidoreductase</keyword>
<dbReference type="InterPro" id="IPR002347">
    <property type="entry name" value="SDR_fam"/>
</dbReference>
<accession>A0A2A9CVC4</accession>